<keyword evidence="3 14" id="KW-0813">Transport</keyword>
<dbReference type="InterPro" id="IPR036942">
    <property type="entry name" value="Beta-barrel_TonB_sf"/>
</dbReference>
<evidence type="ECO:0000256" key="2">
    <source>
        <dbReference type="ARBA" id="ARBA00009810"/>
    </source>
</evidence>
<dbReference type="Pfam" id="PF07715">
    <property type="entry name" value="Plug"/>
    <property type="match status" value="1"/>
</dbReference>
<name>A0A1M5Z8E3_9BURK</name>
<reference evidence="19 20" key="1">
    <citation type="submission" date="2016-11" db="EMBL/GenBank/DDBJ databases">
        <authorList>
            <person name="Jaros S."/>
            <person name="Januszkiewicz K."/>
            <person name="Wedrychowicz H."/>
        </authorList>
    </citation>
    <scope>NUCLEOTIDE SEQUENCE [LARGE SCALE GENOMIC DNA]</scope>
    <source>
        <strain evidence="19 20">CGMCC 1.10190</strain>
    </source>
</reference>
<evidence type="ECO:0000256" key="9">
    <source>
        <dbReference type="ARBA" id="ARBA00023065"/>
    </source>
</evidence>
<evidence type="ECO:0000256" key="3">
    <source>
        <dbReference type="ARBA" id="ARBA00022448"/>
    </source>
</evidence>
<keyword evidence="5" id="KW-0410">Iron transport</keyword>
<evidence type="ECO:0000256" key="13">
    <source>
        <dbReference type="ARBA" id="ARBA00023237"/>
    </source>
</evidence>
<dbReference type="InterPro" id="IPR012910">
    <property type="entry name" value="Plug_dom"/>
</dbReference>
<accession>A0A1M5Z8E3</accession>
<comment type="subcellular location">
    <subcellularLocation>
        <location evidence="1 14">Cell outer membrane</location>
        <topology evidence="1 14">Multi-pass membrane protein</topology>
    </subcellularLocation>
</comment>
<keyword evidence="13 14" id="KW-0998">Cell outer membrane</keyword>
<dbReference type="PROSITE" id="PS52016">
    <property type="entry name" value="TONB_DEPENDENT_REC_3"/>
    <property type="match status" value="1"/>
</dbReference>
<evidence type="ECO:0000256" key="16">
    <source>
        <dbReference type="SAM" id="SignalP"/>
    </source>
</evidence>
<evidence type="ECO:0000256" key="11">
    <source>
        <dbReference type="ARBA" id="ARBA00023136"/>
    </source>
</evidence>
<dbReference type="Proteomes" id="UP000184226">
    <property type="component" value="Unassembled WGS sequence"/>
</dbReference>
<evidence type="ECO:0000256" key="14">
    <source>
        <dbReference type="PROSITE-ProRule" id="PRU01360"/>
    </source>
</evidence>
<organism evidence="19 20">
    <name type="scientific">Pollutimonas bauzanensis</name>
    <dbReference type="NCBI Taxonomy" id="658167"/>
    <lineage>
        <taxon>Bacteria</taxon>
        <taxon>Pseudomonadati</taxon>
        <taxon>Pseudomonadota</taxon>
        <taxon>Betaproteobacteria</taxon>
        <taxon>Burkholderiales</taxon>
        <taxon>Alcaligenaceae</taxon>
        <taxon>Pollutimonas</taxon>
    </lineage>
</organism>
<keyword evidence="12" id="KW-0675">Receptor</keyword>
<comment type="similarity">
    <text evidence="2 14 15">Belongs to the TonB-dependent receptor family.</text>
</comment>
<keyword evidence="4 14" id="KW-1134">Transmembrane beta strand</keyword>
<dbReference type="GO" id="GO:0038023">
    <property type="term" value="F:signaling receptor activity"/>
    <property type="evidence" value="ECO:0007669"/>
    <property type="project" value="InterPro"/>
</dbReference>
<protein>
    <submittedName>
        <fullName evidence="19">Iron complex outermembrane recepter protein</fullName>
    </submittedName>
</protein>
<dbReference type="NCBIfam" id="TIGR01783">
    <property type="entry name" value="TonB-siderophor"/>
    <property type="match status" value="1"/>
</dbReference>
<proteinExistence type="inferred from homology"/>
<dbReference type="GO" id="GO:0009279">
    <property type="term" value="C:cell outer membrane"/>
    <property type="evidence" value="ECO:0007669"/>
    <property type="project" value="UniProtKB-SubCell"/>
</dbReference>
<dbReference type="PANTHER" id="PTHR32552">
    <property type="entry name" value="FERRICHROME IRON RECEPTOR-RELATED"/>
    <property type="match status" value="1"/>
</dbReference>
<evidence type="ECO:0000256" key="12">
    <source>
        <dbReference type="ARBA" id="ARBA00023170"/>
    </source>
</evidence>
<sequence>MNQRCTGTGGLPVSIRACRRQWGVWMLALASAPLCAWAQQAASALSPASAEISTLPAVTVTATRAQTATKTDAPLIETPQAISVVTGAQMETQAIQNINQALRYTSGVVAETRGGSATREDFQYIRGFGPFGTNYLDGMKQPYASFGFFQNEPYFIDRIEILKGPSSVLYGQNSPGGLINLISKRPTTEPQHEIFVNGGSFGRVEAGADLSGPIDADGKLSYRLTAVGLTGATYVDHTRSERAAVAPALTWRPDANTTLTLYAQYLHDPRSGHFGYVPAQGTFLDNPNGRISRSFFDGEPGFNHDSKTQAAIGYELDHRYDSGWRLQQSLRYAHLDSDLAMVYGTGLASDLRTLNRAAFTDRDTIGALTFDNRLERAFDTGPLRHSVLFGVDYQHTDADARWLFGAAPGIDAFSPVYGQPVAAPAVPLLDQAQRLSQTGLYLQDQIRLDRWVLLAGLRHDWADNDTHNRSTDTSTTVRDTATTGRLGLLYQFDSGFAPYINYSTSFLPTTGTNWKGDPFKPTTGEQWEAGVKYQPGNAHGFVTASVFNLVQDNVQTLDPDPAHGPFAQAQSGRARARGIELEGHADLNRNLSVIANYTYLDNKVVRSNGPDLGKQPVSVPRNTASLWLDYRFHDSELPGVVGLNAGVRYIGASYADVANTERVPGFTVADAGVSYTKGSYRLALNVANVFDRRAVICSNGYNACNYIQPRTITASLRYLW</sequence>
<evidence type="ECO:0000256" key="6">
    <source>
        <dbReference type="ARBA" id="ARBA00022692"/>
    </source>
</evidence>
<feature type="chain" id="PRO_5009915412" evidence="16">
    <location>
        <begin position="39"/>
        <end position="720"/>
    </location>
</feature>
<evidence type="ECO:0000259" key="18">
    <source>
        <dbReference type="Pfam" id="PF07715"/>
    </source>
</evidence>
<dbReference type="GO" id="GO:0015891">
    <property type="term" value="P:siderophore transport"/>
    <property type="evidence" value="ECO:0007669"/>
    <property type="project" value="InterPro"/>
</dbReference>
<dbReference type="InterPro" id="IPR010105">
    <property type="entry name" value="TonB_sidphr_rcpt"/>
</dbReference>
<feature type="domain" description="TonB-dependent receptor-like beta-barrel" evidence="17">
    <location>
        <begin position="251"/>
        <end position="689"/>
    </location>
</feature>
<evidence type="ECO:0000256" key="8">
    <source>
        <dbReference type="ARBA" id="ARBA00023004"/>
    </source>
</evidence>
<dbReference type="EMBL" id="FQXE01000013">
    <property type="protein sequence ID" value="SHI20471.1"/>
    <property type="molecule type" value="Genomic_DNA"/>
</dbReference>
<evidence type="ECO:0000313" key="19">
    <source>
        <dbReference type="EMBL" id="SHI20471.1"/>
    </source>
</evidence>
<dbReference type="InterPro" id="IPR037066">
    <property type="entry name" value="Plug_dom_sf"/>
</dbReference>
<feature type="signal peptide" evidence="16">
    <location>
        <begin position="1"/>
        <end position="38"/>
    </location>
</feature>
<dbReference type="RefSeq" id="WP_084136150.1">
    <property type="nucleotide sequence ID" value="NZ_FQXE01000013.1"/>
</dbReference>
<dbReference type="GO" id="GO:0015344">
    <property type="term" value="F:siderophore uptake transmembrane transporter activity"/>
    <property type="evidence" value="ECO:0007669"/>
    <property type="project" value="TreeGrafter"/>
</dbReference>
<keyword evidence="10 15" id="KW-0798">TonB box</keyword>
<dbReference type="InterPro" id="IPR000531">
    <property type="entry name" value="Beta-barrel_TonB"/>
</dbReference>
<keyword evidence="9" id="KW-0406">Ion transport</keyword>
<keyword evidence="8" id="KW-0408">Iron</keyword>
<dbReference type="STRING" id="658167.SAMN04488135_11314"/>
<dbReference type="InterPro" id="IPR039426">
    <property type="entry name" value="TonB-dep_rcpt-like"/>
</dbReference>
<dbReference type="FunFam" id="2.40.170.20:FF:000005">
    <property type="entry name" value="TonB-dependent siderophore receptor"/>
    <property type="match status" value="1"/>
</dbReference>
<evidence type="ECO:0000256" key="15">
    <source>
        <dbReference type="RuleBase" id="RU003357"/>
    </source>
</evidence>
<dbReference type="OrthoDB" id="127311at2"/>
<evidence type="ECO:0000256" key="10">
    <source>
        <dbReference type="ARBA" id="ARBA00023077"/>
    </source>
</evidence>
<dbReference type="FunFam" id="2.170.130.10:FF:000001">
    <property type="entry name" value="Catecholate siderophore TonB-dependent receptor"/>
    <property type="match status" value="1"/>
</dbReference>
<keyword evidence="20" id="KW-1185">Reference proteome</keyword>
<evidence type="ECO:0000313" key="20">
    <source>
        <dbReference type="Proteomes" id="UP000184226"/>
    </source>
</evidence>
<dbReference type="Gene3D" id="2.170.130.10">
    <property type="entry name" value="TonB-dependent receptor, plug domain"/>
    <property type="match status" value="1"/>
</dbReference>
<dbReference type="SUPFAM" id="SSF56935">
    <property type="entry name" value="Porins"/>
    <property type="match status" value="1"/>
</dbReference>
<evidence type="ECO:0000256" key="4">
    <source>
        <dbReference type="ARBA" id="ARBA00022452"/>
    </source>
</evidence>
<dbReference type="PANTHER" id="PTHR32552:SF68">
    <property type="entry name" value="FERRICHROME OUTER MEMBRANE TRANSPORTER_PHAGE RECEPTOR"/>
    <property type="match status" value="1"/>
</dbReference>
<evidence type="ECO:0000256" key="1">
    <source>
        <dbReference type="ARBA" id="ARBA00004571"/>
    </source>
</evidence>
<keyword evidence="6 14" id="KW-0812">Transmembrane</keyword>
<dbReference type="Gene3D" id="2.40.170.20">
    <property type="entry name" value="TonB-dependent receptor, beta-barrel domain"/>
    <property type="match status" value="1"/>
</dbReference>
<evidence type="ECO:0000259" key="17">
    <source>
        <dbReference type="Pfam" id="PF00593"/>
    </source>
</evidence>
<evidence type="ECO:0000256" key="7">
    <source>
        <dbReference type="ARBA" id="ARBA00022729"/>
    </source>
</evidence>
<dbReference type="CDD" id="cd01347">
    <property type="entry name" value="ligand_gated_channel"/>
    <property type="match status" value="1"/>
</dbReference>
<keyword evidence="7 16" id="KW-0732">Signal</keyword>
<gene>
    <name evidence="19" type="ORF">SAMN04488135_11314</name>
</gene>
<evidence type="ECO:0000256" key="5">
    <source>
        <dbReference type="ARBA" id="ARBA00022496"/>
    </source>
</evidence>
<dbReference type="AlphaFoldDB" id="A0A1M5Z8E3"/>
<dbReference type="Pfam" id="PF00593">
    <property type="entry name" value="TonB_dep_Rec_b-barrel"/>
    <property type="match status" value="1"/>
</dbReference>
<keyword evidence="11 14" id="KW-0472">Membrane</keyword>
<feature type="domain" description="TonB-dependent receptor plug" evidence="18">
    <location>
        <begin position="75"/>
        <end position="177"/>
    </location>
</feature>